<evidence type="ECO:0000259" key="9">
    <source>
        <dbReference type="PROSITE" id="PS50939"/>
    </source>
</evidence>
<name>A0AAV8T4K4_9ROSI</name>
<dbReference type="EMBL" id="JAIWQS010000006">
    <property type="protein sequence ID" value="KAJ8761190.1"/>
    <property type="molecule type" value="Genomic_DNA"/>
</dbReference>
<dbReference type="GO" id="GO:0016020">
    <property type="term" value="C:membrane"/>
    <property type="evidence" value="ECO:0007669"/>
    <property type="project" value="UniProtKB-SubCell"/>
</dbReference>
<dbReference type="CDD" id="cd08760">
    <property type="entry name" value="Cyt_b561_FRRS1_like"/>
    <property type="match status" value="1"/>
</dbReference>
<dbReference type="PANTHER" id="PTHR23130">
    <property type="entry name" value="CYTOCHROME B561 AND DOMON DOMAIN-CONTAINING PROTEIN"/>
    <property type="match status" value="1"/>
</dbReference>
<dbReference type="Gene3D" id="1.20.120.1770">
    <property type="match status" value="1"/>
</dbReference>
<proteinExistence type="predicted"/>
<keyword evidence="4" id="KW-0249">Electron transport</keyword>
<comment type="caution">
    <text evidence="10">The sequence shown here is derived from an EMBL/GenBank/DDBJ whole genome shotgun (WGS) entry which is preliminary data.</text>
</comment>
<evidence type="ECO:0000256" key="3">
    <source>
        <dbReference type="ARBA" id="ARBA00022692"/>
    </source>
</evidence>
<feature type="transmembrane region" description="Helical" evidence="7">
    <location>
        <begin position="151"/>
        <end position="171"/>
    </location>
</feature>
<feature type="transmembrane region" description="Helical" evidence="7">
    <location>
        <begin position="215"/>
        <end position="234"/>
    </location>
</feature>
<dbReference type="PANTHER" id="PTHR23130:SF153">
    <property type="entry name" value="CYTOCHROME B561 DOMAIN-CONTAINING PROTEIN"/>
    <property type="match status" value="1"/>
</dbReference>
<evidence type="ECO:0000313" key="10">
    <source>
        <dbReference type="EMBL" id="KAJ8761190.1"/>
    </source>
</evidence>
<protein>
    <recommendedName>
        <fullName evidence="9">Cytochrome b561 domain-containing protein</fullName>
    </recommendedName>
</protein>
<feature type="transmembrane region" description="Helical" evidence="7">
    <location>
        <begin position="112"/>
        <end position="131"/>
    </location>
</feature>
<evidence type="ECO:0000256" key="6">
    <source>
        <dbReference type="ARBA" id="ARBA00023136"/>
    </source>
</evidence>
<keyword evidence="3 7" id="KW-0812">Transmembrane</keyword>
<keyword evidence="11" id="KW-1185">Reference proteome</keyword>
<comment type="subcellular location">
    <subcellularLocation>
        <location evidence="1">Membrane</location>
    </subcellularLocation>
</comment>
<gene>
    <name evidence="10" type="ORF">K2173_001246</name>
</gene>
<evidence type="ECO:0000313" key="11">
    <source>
        <dbReference type="Proteomes" id="UP001159364"/>
    </source>
</evidence>
<feature type="signal peptide" evidence="8">
    <location>
        <begin position="1"/>
        <end position="21"/>
    </location>
</feature>
<dbReference type="AlphaFoldDB" id="A0AAV8T4K4"/>
<evidence type="ECO:0000256" key="1">
    <source>
        <dbReference type="ARBA" id="ARBA00004370"/>
    </source>
</evidence>
<evidence type="ECO:0000256" key="7">
    <source>
        <dbReference type="SAM" id="Phobius"/>
    </source>
</evidence>
<keyword evidence="8" id="KW-0732">Signal</keyword>
<feature type="transmembrane region" description="Helical" evidence="7">
    <location>
        <begin position="81"/>
        <end position="100"/>
    </location>
</feature>
<evidence type="ECO:0000256" key="5">
    <source>
        <dbReference type="ARBA" id="ARBA00022989"/>
    </source>
</evidence>
<dbReference type="PROSITE" id="PS50939">
    <property type="entry name" value="CYTOCHROME_B561"/>
    <property type="match status" value="1"/>
</dbReference>
<evidence type="ECO:0000256" key="2">
    <source>
        <dbReference type="ARBA" id="ARBA00022448"/>
    </source>
</evidence>
<dbReference type="InterPro" id="IPR006593">
    <property type="entry name" value="Cyt_b561/ferric_Rdtase_TM"/>
</dbReference>
<evidence type="ECO:0000256" key="4">
    <source>
        <dbReference type="ARBA" id="ARBA00022982"/>
    </source>
</evidence>
<organism evidence="10 11">
    <name type="scientific">Erythroxylum novogranatense</name>
    <dbReference type="NCBI Taxonomy" id="1862640"/>
    <lineage>
        <taxon>Eukaryota</taxon>
        <taxon>Viridiplantae</taxon>
        <taxon>Streptophyta</taxon>
        <taxon>Embryophyta</taxon>
        <taxon>Tracheophyta</taxon>
        <taxon>Spermatophyta</taxon>
        <taxon>Magnoliopsida</taxon>
        <taxon>eudicotyledons</taxon>
        <taxon>Gunneridae</taxon>
        <taxon>Pentapetalae</taxon>
        <taxon>rosids</taxon>
        <taxon>fabids</taxon>
        <taxon>Malpighiales</taxon>
        <taxon>Erythroxylaceae</taxon>
        <taxon>Erythroxylum</taxon>
    </lineage>
</organism>
<keyword evidence="2" id="KW-0813">Transport</keyword>
<dbReference type="Proteomes" id="UP001159364">
    <property type="component" value="Linkage Group LG06"/>
</dbReference>
<evidence type="ECO:0000256" key="8">
    <source>
        <dbReference type="SAM" id="SignalP"/>
    </source>
</evidence>
<keyword evidence="5 7" id="KW-1133">Transmembrane helix</keyword>
<feature type="chain" id="PRO_5043798800" description="Cytochrome b561 domain-containing protein" evidence="8">
    <location>
        <begin position="22"/>
        <end position="256"/>
    </location>
</feature>
<feature type="domain" description="Cytochrome b561" evidence="9">
    <location>
        <begin position="34"/>
        <end position="240"/>
    </location>
</feature>
<dbReference type="SMART" id="SM00665">
    <property type="entry name" value="B561"/>
    <property type="match status" value="1"/>
</dbReference>
<reference evidence="10 11" key="1">
    <citation type="submission" date="2021-09" db="EMBL/GenBank/DDBJ databases">
        <title>Genomic insights and catalytic innovation underlie evolution of tropane alkaloids biosynthesis.</title>
        <authorList>
            <person name="Wang Y.-J."/>
            <person name="Tian T."/>
            <person name="Huang J.-P."/>
            <person name="Huang S.-X."/>
        </authorList>
    </citation>
    <scope>NUCLEOTIDE SEQUENCE [LARGE SCALE GENOMIC DNA]</scope>
    <source>
        <strain evidence="10">KIB-2018</strain>
        <tissue evidence="10">Leaf</tissue>
    </source>
</reference>
<feature type="transmembrane region" description="Helical" evidence="7">
    <location>
        <begin position="183"/>
        <end position="203"/>
    </location>
</feature>
<sequence length="256" mass="28979">MNVYWQVILVSLTFYSPSITAESSSCNVDVSLLEADTQNHAGQVGDNIFVHEMENGVTTNLRSPKRQRGSHPKHPLKSVPLLLNIIGWGTLLPLGAIVARSFRKSPLKCEEWYNIHILCQTLGYVVGALGWATGILLGRASKQHNSKAHRILDIVIFTFASVQMLGLCLQPKREDEFRRVWEICHHVLGYALIAMIITNIFIGVGQQGHAEKWKWAYVGFLVLLFFTALALEIFRRVKHKSHLQQMPLQDNFYTTT</sequence>
<accession>A0AAV8T4K4</accession>
<keyword evidence="6 7" id="KW-0472">Membrane</keyword>